<dbReference type="GO" id="GO:0016747">
    <property type="term" value="F:acyltransferase activity, transferring groups other than amino-acyl groups"/>
    <property type="evidence" value="ECO:0007669"/>
    <property type="project" value="InterPro"/>
</dbReference>
<dbReference type="Pfam" id="PF13508">
    <property type="entry name" value="Acetyltransf_7"/>
    <property type="match status" value="1"/>
</dbReference>
<dbReference type="AlphaFoldDB" id="A0A7D4PVE2"/>
<evidence type="ECO:0000313" key="4">
    <source>
        <dbReference type="EMBL" id="QKJ19734.1"/>
    </source>
</evidence>
<dbReference type="InterPro" id="IPR016181">
    <property type="entry name" value="Acyl_CoA_acyltransferase"/>
</dbReference>
<name>A0A7D4PVE2_9MICO</name>
<dbReference type="RefSeq" id="WP_172990171.1">
    <property type="nucleotide sequence ID" value="NZ_CP054038.1"/>
</dbReference>
<feature type="domain" description="N-acetyltransferase" evidence="3">
    <location>
        <begin position="1"/>
        <end position="124"/>
    </location>
</feature>
<dbReference type="InterPro" id="IPR000182">
    <property type="entry name" value="GNAT_dom"/>
</dbReference>
<protein>
    <submittedName>
        <fullName evidence="4">GNAT family N-acetyltransferase</fullName>
    </submittedName>
</protein>
<dbReference type="PROSITE" id="PS51186">
    <property type="entry name" value="GNAT"/>
    <property type="match status" value="1"/>
</dbReference>
<keyword evidence="2" id="KW-0012">Acyltransferase</keyword>
<sequence length="138" mass="15627">MPWLARPHTLAEDEVWVAEVLLPGSDVIVAIDPLNEDNVLAVMALTPGWIEQLYVATAQQRRGLGSRLLRHAQSTTVASLHLWTFQRNLAARAFYERHGFAEMRRTTGENEEREPDVLYEWNPGRRGVLLADNDHVSG</sequence>
<evidence type="ECO:0000256" key="2">
    <source>
        <dbReference type="ARBA" id="ARBA00023315"/>
    </source>
</evidence>
<dbReference type="EMBL" id="CP054038">
    <property type="protein sequence ID" value="QKJ19734.1"/>
    <property type="molecule type" value="Genomic_DNA"/>
</dbReference>
<proteinExistence type="predicted"/>
<evidence type="ECO:0000259" key="3">
    <source>
        <dbReference type="PROSITE" id="PS51186"/>
    </source>
</evidence>
<dbReference type="CDD" id="cd04301">
    <property type="entry name" value="NAT_SF"/>
    <property type="match status" value="1"/>
</dbReference>
<dbReference type="PANTHER" id="PTHR43420">
    <property type="entry name" value="ACETYLTRANSFERASE"/>
    <property type="match status" value="1"/>
</dbReference>
<evidence type="ECO:0000313" key="5">
    <source>
        <dbReference type="Proteomes" id="UP000502498"/>
    </source>
</evidence>
<dbReference type="InterPro" id="IPR050680">
    <property type="entry name" value="YpeA/RimI_acetyltransf"/>
</dbReference>
<accession>A0A7D4PVE2</accession>
<gene>
    <name evidence="4" type="ORF">HQM25_10415</name>
</gene>
<dbReference type="SUPFAM" id="SSF55729">
    <property type="entry name" value="Acyl-CoA N-acyltransferases (Nat)"/>
    <property type="match status" value="1"/>
</dbReference>
<dbReference type="Gene3D" id="3.40.630.30">
    <property type="match status" value="1"/>
</dbReference>
<organism evidence="4 5">
    <name type="scientific">Microbacterium hominis</name>
    <dbReference type="NCBI Taxonomy" id="162426"/>
    <lineage>
        <taxon>Bacteria</taxon>
        <taxon>Bacillati</taxon>
        <taxon>Actinomycetota</taxon>
        <taxon>Actinomycetes</taxon>
        <taxon>Micrococcales</taxon>
        <taxon>Microbacteriaceae</taxon>
        <taxon>Microbacterium</taxon>
    </lineage>
</organism>
<keyword evidence="1 4" id="KW-0808">Transferase</keyword>
<reference evidence="4 5" key="1">
    <citation type="submission" date="2020-05" db="EMBL/GenBank/DDBJ databases">
        <title>Strain PA2F3 complete genome.</title>
        <authorList>
            <person name="Kim Y.-S."/>
            <person name="Kim S.-J."/>
            <person name="Jung H.-k."/>
            <person name="Kim S.-E."/>
            <person name="Kim K.-H."/>
        </authorList>
    </citation>
    <scope>NUCLEOTIDE SEQUENCE [LARGE SCALE GENOMIC DNA]</scope>
    <source>
        <strain evidence="4 5">PA2F3</strain>
    </source>
</reference>
<evidence type="ECO:0000256" key="1">
    <source>
        <dbReference type="ARBA" id="ARBA00022679"/>
    </source>
</evidence>
<dbReference type="Proteomes" id="UP000502498">
    <property type="component" value="Chromosome"/>
</dbReference>